<dbReference type="Gene3D" id="3.90.870.20">
    <property type="entry name" value="Carbamoyltransferase, C-terminal domain"/>
    <property type="match status" value="1"/>
</dbReference>
<dbReference type="PANTHER" id="PTHR34847:SF1">
    <property type="entry name" value="NODULATION PROTEIN U"/>
    <property type="match status" value="1"/>
</dbReference>
<dbReference type="STRING" id="1855912.LuPra_01326"/>
<dbReference type="PANTHER" id="PTHR34847">
    <property type="entry name" value="NODULATION PROTEIN U"/>
    <property type="match status" value="1"/>
</dbReference>
<feature type="domain" description="Carbamoyltransferase" evidence="2">
    <location>
        <begin position="4"/>
        <end position="341"/>
    </location>
</feature>
<name>A0A143PJ87_LUTPR</name>
<dbReference type="RefSeq" id="WP_110170002.1">
    <property type="nucleotide sequence ID" value="NZ_CP015136.1"/>
</dbReference>
<dbReference type="InterPro" id="IPR003696">
    <property type="entry name" value="Carbtransf_dom"/>
</dbReference>
<evidence type="ECO:0000256" key="1">
    <source>
        <dbReference type="ARBA" id="ARBA00006129"/>
    </source>
</evidence>
<evidence type="ECO:0000313" key="4">
    <source>
        <dbReference type="EMBL" id="AMY08138.1"/>
    </source>
</evidence>
<proteinExistence type="inferred from homology"/>
<evidence type="ECO:0000259" key="2">
    <source>
        <dbReference type="Pfam" id="PF02543"/>
    </source>
</evidence>
<dbReference type="GO" id="GO:0016740">
    <property type="term" value="F:transferase activity"/>
    <property type="evidence" value="ECO:0007669"/>
    <property type="project" value="UniProtKB-KW"/>
</dbReference>
<dbReference type="CDD" id="cd24100">
    <property type="entry name" value="ASKHA_NBD_MJ1051-like_N"/>
    <property type="match status" value="1"/>
</dbReference>
<gene>
    <name evidence="4" type="ORF">LuPra_01326</name>
</gene>
<dbReference type="InterPro" id="IPR051338">
    <property type="entry name" value="NodU/CmcH_Carbamoyltrnsfr"/>
</dbReference>
<sequence>MNVLGVWDGHDSGAALLVDGLLRCALNEERFTRRKLEIRFPSRSIAACLSSAGLEPGHVDVVAVSTSDPAKTLGRWWPASKERHYAVRRRAVRPGALASLTRAAKYRITEWSPGRISTALSRMALRRELANHGLAHARLQIVDHHEAHAAAAAWASGFDACTVITIDGLGDGLSATISAFRDGALERVAASPARSSLGVFFEHVTSLLNMRELEDEGKVMALADYAAPIPDAANPLLALVDVRDGVIVTTRPGHALKGTLAAIQWQYANEQFAYMAQRVVERVSCALARDAVRLTGLPRVALSGGVVSNVKATRHVRLMRDIEDVYVFPHMGDGGLPVGAATVAAVGLGSPVKLDLADLGLGPAYDDEAILTAIRDAGFEPTRVADPAGRVADLLESGRIVLWFQGGMEYGPRALGHRSVLARPDLVGVRDRLNLVLKRRVWYQPFCPSMLESEGPRLLADWTGSRNRAMTMAYEVLPEHRDRLAGVISVDGTCRPQFVADGERSAFAAVLHQARRRWGAGVVLNTSMNIHGEPLVCSPAEALDVFRRSGADALAIGGYCLEPAGRVAGLAVAQGTTHS</sequence>
<dbReference type="InterPro" id="IPR038152">
    <property type="entry name" value="Carbam_trans_C_sf"/>
</dbReference>
<comment type="similarity">
    <text evidence="1">Belongs to the NodU/CmcH family.</text>
</comment>
<dbReference type="Proteomes" id="UP000076079">
    <property type="component" value="Chromosome"/>
</dbReference>
<protein>
    <submittedName>
        <fullName evidence="4">Carbamoyltransferase HypF</fullName>
    </submittedName>
</protein>
<dbReference type="EMBL" id="CP015136">
    <property type="protein sequence ID" value="AMY08138.1"/>
    <property type="molecule type" value="Genomic_DNA"/>
</dbReference>
<reference evidence="5" key="2">
    <citation type="submission" date="2016-04" db="EMBL/GenBank/DDBJ databases">
        <title>First Complete Genome Sequence of a Subdivision 6 Acidobacterium.</title>
        <authorList>
            <person name="Huang S."/>
            <person name="Vieira S."/>
            <person name="Bunk B."/>
            <person name="Riedel T."/>
            <person name="Sproeer C."/>
            <person name="Overmann J."/>
        </authorList>
    </citation>
    <scope>NUCLEOTIDE SEQUENCE [LARGE SCALE GENOMIC DNA]</scope>
    <source>
        <strain evidence="5">DSM 100886 HEG_-6_39</strain>
    </source>
</reference>
<dbReference type="InterPro" id="IPR031730">
    <property type="entry name" value="Carbam_trans_C"/>
</dbReference>
<dbReference type="SUPFAM" id="SSF53067">
    <property type="entry name" value="Actin-like ATPase domain"/>
    <property type="match status" value="1"/>
</dbReference>
<accession>A0A143PJ87</accession>
<evidence type="ECO:0000313" key="5">
    <source>
        <dbReference type="Proteomes" id="UP000076079"/>
    </source>
</evidence>
<organism evidence="4 5">
    <name type="scientific">Luteitalea pratensis</name>
    <dbReference type="NCBI Taxonomy" id="1855912"/>
    <lineage>
        <taxon>Bacteria</taxon>
        <taxon>Pseudomonadati</taxon>
        <taxon>Acidobacteriota</taxon>
        <taxon>Vicinamibacteria</taxon>
        <taxon>Vicinamibacterales</taxon>
        <taxon>Vicinamibacteraceae</taxon>
        <taxon>Luteitalea</taxon>
    </lineage>
</organism>
<dbReference type="OrthoDB" id="9780777at2"/>
<dbReference type="Pfam" id="PF02543">
    <property type="entry name" value="Carbam_trans_N"/>
    <property type="match status" value="1"/>
</dbReference>
<dbReference type="AlphaFoldDB" id="A0A143PJ87"/>
<keyword evidence="4" id="KW-0808">Transferase</keyword>
<dbReference type="Gene3D" id="3.30.420.40">
    <property type="match status" value="1"/>
</dbReference>
<dbReference type="KEGG" id="abac:LuPra_01326"/>
<dbReference type="InterPro" id="IPR043129">
    <property type="entry name" value="ATPase_NBD"/>
</dbReference>
<keyword evidence="5" id="KW-1185">Reference proteome</keyword>
<reference evidence="4 5" key="1">
    <citation type="journal article" date="2016" name="Genome Announc.">
        <title>First Complete Genome Sequence of a Subdivision 6 Acidobacterium Strain.</title>
        <authorList>
            <person name="Huang S."/>
            <person name="Vieira S."/>
            <person name="Bunk B."/>
            <person name="Riedel T."/>
            <person name="Sproer C."/>
            <person name="Overmann J."/>
        </authorList>
    </citation>
    <scope>NUCLEOTIDE SEQUENCE [LARGE SCALE GENOMIC DNA]</scope>
    <source>
        <strain evidence="5">DSM 100886 HEG_-6_39</strain>
    </source>
</reference>
<feature type="domain" description="Carbamoyltransferase C-terminal" evidence="3">
    <location>
        <begin position="392"/>
        <end position="561"/>
    </location>
</feature>
<evidence type="ECO:0000259" key="3">
    <source>
        <dbReference type="Pfam" id="PF16861"/>
    </source>
</evidence>
<dbReference type="Pfam" id="PF16861">
    <property type="entry name" value="Carbam_trans_C"/>
    <property type="match status" value="1"/>
</dbReference>